<dbReference type="GO" id="GO:0120147">
    <property type="term" value="F:formylglycine-generating oxidase activity"/>
    <property type="evidence" value="ECO:0007669"/>
    <property type="project" value="TreeGrafter"/>
</dbReference>
<feature type="domain" description="Sulfatase-modifying factor enzyme-like" evidence="2">
    <location>
        <begin position="66"/>
        <end position="279"/>
    </location>
</feature>
<evidence type="ECO:0000313" key="4">
    <source>
        <dbReference type="Proteomes" id="UP000473574"/>
    </source>
</evidence>
<name>A0A6M0SBC2_9CYAN</name>
<reference evidence="3 4" key="1">
    <citation type="journal article" date="2020" name="Microb. Ecol.">
        <title>Ecogenomics of the Marine Benthic Filamentous Cyanobacterium Adonisia.</title>
        <authorList>
            <person name="Walter J.M."/>
            <person name="Coutinho F.H."/>
            <person name="Leomil L."/>
            <person name="Hargreaves P.I."/>
            <person name="Campeao M.E."/>
            <person name="Vieira V.V."/>
            <person name="Silva B.S."/>
            <person name="Fistarol G.O."/>
            <person name="Salomon P.S."/>
            <person name="Sawabe T."/>
            <person name="Mino S."/>
            <person name="Hosokawa M."/>
            <person name="Miyashita H."/>
            <person name="Maruyama F."/>
            <person name="van Verk M.C."/>
            <person name="Dutilh B.E."/>
            <person name="Thompson C.C."/>
            <person name="Thompson F.L."/>
        </authorList>
    </citation>
    <scope>NUCLEOTIDE SEQUENCE [LARGE SCALE GENOMIC DNA]</scope>
    <source>
        <strain evidence="3 4">CCMR0082</strain>
    </source>
</reference>
<protein>
    <submittedName>
        <fullName evidence="3">Formylglycine-generating enzyme family protein</fullName>
    </submittedName>
</protein>
<dbReference type="InterPro" id="IPR051043">
    <property type="entry name" value="Sulfatase_Mod_Factor_Kinase"/>
</dbReference>
<dbReference type="Proteomes" id="UP000473574">
    <property type="component" value="Unassembled WGS sequence"/>
</dbReference>
<dbReference type="InterPro" id="IPR042095">
    <property type="entry name" value="SUMF_sf"/>
</dbReference>
<organism evidence="3 4">
    <name type="scientific">Adonisia turfae CCMR0082</name>
    <dbReference type="NCBI Taxonomy" id="2304604"/>
    <lineage>
        <taxon>Bacteria</taxon>
        <taxon>Bacillati</taxon>
        <taxon>Cyanobacteriota</taxon>
        <taxon>Adonisia</taxon>
        <taxon>Adonisia turfae</taxon>
    </lineage>
</organism>
<comment type="caution">
    <text evidence="3">The sequence shown here is derived from an EMBL/GenBank/DDBJ whole genome shotgun (WGS) entry which is preliminary data.</text>
</comment>
<gene>
    <name evidence="3" type="ORF">D0962_23835</name>
</gene>
<evidence type="ECO:0000313" key="3">
    <source>
        <dbReference type="EMBL" id="NEZ65750.1"/>
    </source>
</evidence>
<feature type="compositionally biased region" description="Low complexity" evidence="1">
    <location>
        <begin position="41"/>
        <end position="51"/>
    </location>
</feature>
<sequence>MVREGSKYDLRGAQFAGGLAETVQGDQIGGTIHNDLPEPSDPSTPDSTRPTIETKAIDLGNGVNLELVLVPGGKFLMGSPEREEDDNDSPQHKVTISEFWMGKYPVTQAQYKAVTGKSPSRFKGDNLPVEQVDWCDAVEFCKRLSKKTGKSYRLLSEAEWEYACRAGTTTRYCFGDDLTEEQANFNGNIGKTSPVGTYPPNAFGLYDMHGNVWEWCQDHWHDSYDSAPTDGSAWIIGGDNDWRMLRGGSWYNSTVYCCSTCRSYNQPDVRIDTFGFRVVGAPPDSLPWPFTLLSLLTFAK</sequence>
<dbReference type="AlphaFoldDB" id="A0A6M0SBC2"/>
<dbReference type="PANTHER" id="PTHR23150:SF19">
    <property type="entry name" value="FORMYLGLYCINE-GENERATING ENZYME"/>
    <property type="match status" value="1"/>
</dbReference>
<dbReference type="SUPFAM" id="SSF56436">
    <property type="entry name" value="C-type lectin-like"/>
    <property type="match status" value="1"/>
</dbReference>
<evidence type="ECO:0000256" key="1">
    <source>
        <dbReference type="SAM" id="MobiDB-lite"/>
    </source>
</evidence>
<dbReference type="EMBL" id="QZCE01000002">
    <property type="protein sequence ID" value="NEZ65750.1"/>
    <property type="molecule type" value="Genomic_DNA"/>
</dbReference>
<dbReference type="PANTHER" id="PTHR23150">
    <property type="entry name" value="SULFATASE MODIFYING FACTOR 1, 2"/>
    <property type="match status" value="1"/>
</dbReference>
<dbReference type="Pfam" id="PF03781">
    <property type="entry name" value="FGE-sulfatase"/>
    <property type="match status" value="1"/>
</dbReference>
<dbReference type="InterPro" id="IPR016187">
    <property type="entry name" value="CTDL_fold"/>
</dbReference>
<dbReference type="Gene3D" id="3.90.1580.10">
    <property type="entry name" value="paralog of FGE (formylglycine-generating enzyme)"/>
    <property type="match status" value="1"/>
</dbReference>
<accession>A0A6M0SBC2</accession>
<feature type="region of interest" description="Disordered" evidence="1">
    <location>
        <begin position="28"/>
        <end position="51"/>
    </location>
</feature>
<proteinExistence type="predicted"/>
<evidence type="ECO:0000259" key="2">
    <source>
        <dbReference type="Pfam" id="PF03781"/>
    </source>
</evidence>
<dbReference type="InterPro" id="IPR005532">
    <property type="entry name" value="SUMF_dom"/>
</dbReference>